<feature type="compositionally biased region" description="Low complexity" evidence="1">
    <location>
        <begin position="910"/>
        <end position="924"/>
    </location>
</feature>
<dbReference type="Proteomes" id="UP000813824">
    <property type="component" value="Unassembled WGS sequence"/>
</dbReference>
<feature type="region of interest" description="Disordered" evidence="1">
    <location>
        <begin position="269"/>
        <end position="303"/>
    </location>
</feature>
<feature type="compositionally biased region" description="Polar residues" evidence="1">
    <location>
        <begin position="121"/>
        <end position="143"/>
    </location>
</feature>
<evidence type="ECO:0000256" key="1">
    <source>
        <dbReference type="SAM" id="MobiDB-lite"/>
    </source>
</evidence>
<proteinExistence type="predicted"/>
<feature type="compositionally biased region" description="Basic and acidic residues" evidence="1">
    <location>
        <begin position="1378"/>
        <end position="1398"/>
    </location>
</feature>
<feature type="compositionally biased region" description="Acidic residues" evidence="1">
    <location>
        <begin position="1368"/>
        <end position="1377"/>
    </location>
</feature>
<feature type="compositionally biased region" description="Pro residues" evidence="1">
    <location>
        <begin position="1139"/>
        <end position="1166"/>
    </location>
</feature>
<reference evidence="2" key="1">
    <citation type="journal article" date="2021" name="New Phytol.">
        <title>Evolutionary innovations through gain and loss of genes in the ectomycorrhizal Boletales.</title>
        <authorList>
            <person name="Wu G."/>
            <person name="Miyauchi S."/>
            <person name="Morin E."/>
            <person name="Kuo A."/>
            <person name="Drula E."/>
            <person name="Varga T."/>
            <person name="Kohler A."/>
            <person name="Feng B."/>
            <person name="Cao Y."/>
            <person name="Lipzen A."/>
            <person name="Daum C."/>
            <person name="Hundley H."/>
            <person name="Pangilinan J."/>
            <person name="Johnson J."/>
            <person name="Barry K."/>
            <person name="LaButti K."/>
            <person name="Ng V."/>
            <person name="Ahrendt S."/>
            <person name="Min B."/>
            <person name="Choi I.G."/>
            <person name="Park H."/>
            <person name="Plett J.M."/>
            <person name="Magnuson J."/>
            <person name="Spatafora J.W."/>
            <person name="Nagy L.G."/>
            <person name="Henrissat B."/>
            <person name="Grigoriev I.V."/>
            <person name="Yang Z.L."/>
            <person name="Xu J."/>
            <person name="Martin F.M."/>
        </authorList>
    </citation>
    <scope>NUCLEOTIDE SEQUENCE</scope>
    <source>
        <strain evidence="2">KKN 215</strain>
    </source>
</reference>
<keyword evidence="3" id="KW-1185">Reference proteome</keyword>
<feature type="region of interest" description="Disordered" evidence="1">
    <location>
        <begin position="882"/>
        <end position="931"/>
    </location>
</feature>
<gene>
    <name evidence="2" type="ORF">BXZ70DRAFT_1005315</name>
</gene>
<feature type="region of interest" description="Disordered" evidence="1">
    <location>
        <begin position="727"/>
        <end position="776"/>
    </location>
</feature>
<feature type="region of interest" description="Disordered" evidence="1">
    <location>
        <begin position="438"/>
        <end position="470"/>
    </location>
</feature>
<feature type="compositionally biased region" description="Pro residues" evidence="1">
    <location>
        <begin position="1097"/>
        <end position="1107"/>
    </location>
</feature>
<feature type="compositionally biased region" description="Polar residues" evidence="1">
    <location>
        <begin position="1058"/>
        <end position="1075"/>
    </location>
</feature>
<feature type="compositionally biased region" description="Basic and acidic residues" evidence="1">
    <location>
        <begin position="1311"/>
        <end position="1324"/>
    </location>
</feature>
<feature type="compositionally biased region" description="Acidic residues" evidence="1">
    <location>
        <begin position="279"/>
        <end position="291"/>
    </location>
</feature>
<feature type="compositionally biased region" description="Polar residues" evidence="1">
    <location>
        <begin position="1191"/>
        <end position="1206"/>
    </location>
</feature>
<feature type="compositionally biased region" description="Low complexity" evidence="1">
    <location>
        <begin position="1252"/>
        <end position="1261"/>
    </location>
</feature>
<sequence>MQYFRPNTSPEIGATVKTSRLSIFQDTHSTQAVPLSGAAGNEKPHVAAKRMSKLPDIITVGLRRNRTTSLPQRPRSSDGRSTARTPANGEPGQDSVNSVASSSLASVAEAIDPFAAYPSSSSFVTYDNPRHQQLSRSRPNMHSPQRVVHSGPVSQVTVPPSGPSRRRGSILIAASDAINSISSSFAKKKRPVGLGAATPTPIVLSEVIEISSSSNARLREHEDEERERLREVAAQSLGLGPVLLEDKLSKLKSGEDFIVMDSERDRVGRMSRLGRMSSDDDEGDTGDDDEREIPPESDITGFSSVTVSVPTPMLPTTSPPIQPQPVSAFTQPFQGGSSAPATNPFTLQNRTRSGSIARSHHSHSHSQSIVHYHATHISRSNSTTPGPVQGLPPFPASHAMIKPFLQHQASFLKHYPPPSLIKFALVKQWKSRFLILTSPAAGSQGPSPRPSGSSYTTSSASHGTTSALRPSAGPAVSYLHLFKGTGLDEREIERLEINDDSVVCLSEEEVGGKRNIVKVGGVDVGAMKKELNSEEGGRTMWCLQISDQAEAQKWIGAIKSAVLSQRSVRAGLGTVSNTNGMEPRGDLDVVLSMRAQGLHPIVTATAGSNTSLTRVQSPSTPQQATFPSSPEHENTPDNRGLSPPPSISRSHSRGQAASPTPSTRHHNSAVSALRGLFTSTRPRSPSSISAASKASVSNGSADHSQGEPQEDSFGALGTNLLLMRSNSVSTESQFSPTSSSFSTSITSPTGMGSPLAPSTPRLPTSLLSDTTQPLSPSMIHRKIVPDSDRQHLAELAELSLGSSDSHASGHAPGRMSALAMKDSDSTLRAFGSPSLQPPPRRRAWTASETPHRNPPDSSAPQYPYSHANGSAAESLGVRHLNGSIAGANGGPSTPGADSLKVNGHGRKRTSWSSATSSFTSGSSTDYHGSSPDLVARRRSLQNRSGILSSLNGSPLPTPSPLGSSSSRPSTTGSRHPYAAEQLSSPTSSGPSSPQSLVLDLRPLSPKRASTSSMHSFTTASTSQSRSPGKFQRPSSSHRASMPPPQRPAPLIALPPTPNQTDEPVSPSSKLVQSAPVTKGAFREILSQRQHRLSLSPPSQPPLSALPPRPDEPTFKPSHRKSASTSSAGPSSPLCTIPASPVPPSAESPFSPPLGLPPATPTSPSPPASNSNRHSISFKHRLRILSAPGPSLSRTPTPPITTLQIDTSPPDDDHAVEPTPPVIPLSFSADPIIPPTPIGERILQNDADFLSLSSPSTPMMSTVTPRNLPLKPSDQPPPAGMLASLEDSFEGPSGITMTSLSPPPRRGSKRVSTPDKERLEAEVMKSPHNVPSFMDIRNGREENDAENAHSPVAPSLDLDLQPQPAFQHDDDDDDDDYDGQVKSDDDEIHHKSLNRHENGFHPLIQIHKGVDDQSGSDFSPHSPVSVLSADEATSTAFSLSPPARPHRLSEHGSVISLVDSTI</sequence>
<protein>
    <recommendedName>
        <fullName evidence="4">PH domain-containing protein</fullName>
    </recommendedName>
</protein>
<feature type="compositionally biased region" description="Low complexity" evidence="1">
    <location>
        <begin position="1122"/>
        <end position="1132"/>
    </location>
</feature>
<evidence type="ECO:0000313" key="2">
    <source>
        <dbReference type="EMBL" id="KAH8104812.1"/>
    </source>
</evidence>
<feature type="compositionally biased region" description="Low complexity" evidence="1">
    <location>
        <begin position="678"/>
        <end position="697"/>
    </location>
</feature>
<feature type="region of interest" description="Disordered" evidence="1">
    <location>
        <begin position="121"/>
        <end position="166"/>
    </location>
</feature>
<feature type="region of interest" description="Disordered" evidence="1">
    <location>
        <begin position="827"/>
        <end position="868"/>
    </location>
</feature>
<accession>A0A8K0UUS1</accession>
<feature type="compositionally biased region" description="Polar residues" evidence="1">
    <location>
        <begin position="761"/>
        <end position="775"/>
    </location>
</feature>
<dbReference type="OrthoDB" id="3256387at2759"/>
<feature type="compositionally biased region" description="Low complexity" evidence="1">
    <location>
        <begin position="983"/>
        <end position="995"/>
    </location>
</feature>
<feature type="compositionally biased region" description="Pro residues" evidence="1">
    <location>
        <begin position="1041"/>
        <end position="1057"/>
    </location>
</feature>
<feature type="compositionally biased region" description="Low complexity" evidence="1">
    <location>
        <begin position="948"/>
        <end position="973"/>
    </location>
</feature>
<feature type="region of interest" description="Disordered" evidence="1">
    <location>
        <begin position="602"/>
        <end position="713"/>
    </location>
</feature>
<feature type="compositionally biased region" description="Polar residues" evidence="1">
    <location>
        <begin position="698"/>
        <end position="707"/>
    </location>
</feature>
<evidence type="ECO:0000313" key="3">
    <source>
        <dbReference type="Proteomes" id="UP000813824"/>
    </source>
</evidence>
<name>A0A8K0UUS1_9AGAR</name>
<feature type="region of interest" description="Disordered" evidence="1">
    <location>
        <begin position="1252"/>
        <end position="1450"/>
    </location>
</feature>
<comment type="caution">
    <text evidence="2">The sequence shown here is derived from an EMBL/GenBank/DDBJ whole genome shotgun (WGS) entry which is preliminary data.</text>
</comment>
<evidence type="ECO:0008006" key="4">
    <source>
        <dbReference type="Google" id="ProtNLM"/>
    </source>
</evidence>
<feature type="compositionally biased region" description="Polar residues" evidence="1">
    <location>
        <begin position="605"/>
        <end position="628"/>
    </location>
</feature>
<dbReference type="EMBL" id="JAEVFJ010000005">
    <property type="protein sequence ID" value="KAH8104812.1"/>
    <property type="molecule type" value="Genomic_DNA"/>
</dbReference>
<feature type="compositionally biased region" description="Low complexity" evidence="1">
    <location>
        <begin position="438"/>
        <end position="467"/>
    </location>
</feature>
<organism evidence="2 3">
    <name type="scientific">Cristinia sonorae</name>
    <dbReference type="NCBI Taxonomy" id="1940300"/>
    <lineage>
        <taxon>Eukaryota</taxon>
        <taxon>Fungi</taxon>
        <taxon>Dikarya</taxon>
        <taxon>Basidiomycota</taxon>
        <taxon>Agaricomycotina</taxon>
        <taxon>Agaricomycetes</taxon>
        <taxon>Agaricomycetidae</taxon>
        <taxon>Agaricales</taxon>
        <taxon>Pleurotineae</taxon>
        <taxon>Stephanosporaceae</taxon>
        <taxon>Cristinia</taxon>
    </lineage>
</organism>
<feature type="region of interest" description="Disordered" evidence="1">
    <location>
        <begin position="61"/>
        <end position="100"/>
    </location>
</feature>
<feature type="compositionally biased region" description="Low complexity" evidence="1">
    <location>
        <begin position="727"/>
        <end position="749"/>
    </location>
</feature>
<feature type="compositionally biased region" description="Polar residues" evidence="1">
    <location>
        <begin position="1007"/>
        <end position="1038"/>
    </location>
</feature>
<feature type="region of interest" description="Disordered" evidence="1">
    <location>
        <begin position="946"/>
        <end position="1230"/>
    </location>
</feature>